<feature type="transmembrane region" description="Helical" evidence="7">
    <location>
        <begin position="270"/>
        <end position="286"/>
    </location>
</feature>
<evidence type="ECO:0000256" key="2">
    <source>
        <dbReference type="ARBA" id="ARBA00022692"/>
    </source>
</evidence>
<proteinExistence type="predicted"/>
<keyword evidence="11" id="KW-1185">Reference proteome</keyword>
<evidence type="ECO:0000256" key="4">
    <source>
        <dbReference type="ARBA" id="ARBA00022840"/>
    </source>
</evidence>
<dbReference type="InterPro" id="IPR039421">
    <property type="entry name" value="Type_1_exporter"/>
</dbReference>
<dbReference type="Pfam" id="PF00005">
    <property type="entry name" value="ABC_tran"/>
    <property type="match status" value="1"/>
</dbReference>
<feature type="transmembrane region" description="Helical" evidence="7">
    <location>
        <begin position="236"/>
        <end position="264"/>
    </location>
</feature>
<dbReference type="GO" id="GO:0005524">
    <property type="term" value="F:ATP binding"/>
    <property type="evidence" value="ECO:0007669"/>
    <property type="project" value="UniProtKB-KW"/>
</dbReference>
<evidence type="ECO:0000313" key="11">
    <source>
        <dbReference type="Proteomes" id="UP001589776"/>
    </source>
</evidence>
<evidence type="ECO:0000259" key="9">
    <source>
        <dbReference type="PROSITE" id="PS50929"/>
    </source>
</evidence>
<keyword evidence="4 10" id="KW-0067">ATP-binding</keyword>
<dbReference type="CDD" id="cd18549">
    <property type="entry name" value="ABC_6TM_YwjA_like"/>
    <property type="match status" value="1"/>
</dbReference>
<dbReference type="SUPFAM" id="SSF90123">
    <property type="entry name" value="ABC transporter transmembrane region"/>
    <property type="match status" value="1"/>
</dbReference>
<evidence type="ECO:0000256" key="3">
    <source>
        <dbReference type="ARBA" id="ARBA00022741"/>
    </source>
</evidence>
<dbReference type="InterPro" id="IPR003439">
    <property type="entry name" value="ABC_transporter-like_ATP-bd"/>
</dbReference>
<evidence type="ECO:0000259" key="8">
    <source>
        <dbReference type="PROSITE" id="PS50893"/>
    </source>
</evidence>
<dbReference type="Gene3D" id="1.20.1560.10">
    <property type="entry name" value="ABC transporter type 1, transmembrane domain"/>
    <property type="match status" value="1"/>
</dbReference>
<dbReference type="InterPro" id="IPR003593">
    <property type="entry name" value="AAA+_ATPase"/>
</dbReference>
<sequence>MSTIRRFIAYYRPHRRLFYLDFGCAVLAALLELAFPLAVQRMVDTELPGGNWTAIMWASAGLLALYLISMGMQFIVNYFGHMLGINIETDMRQKLYEHVQRLSFRFFDNTKTGSLMSRLTNDLFEIGELAHHGPEDIFIAMMTFVGAFGIMMMVNGKLALITFTVVPLLVWLIVFFNKKLHVAADDMFSRIADINARVEDSISGIRVVKSFGNEQHEIDEFQANNKRFRKAKLRSYLSISFSSSGMYMLTRLIPLIVLVCGAWFAYRGELTYGQLVGFLLYVNIFLKPIERINAFMESYPKGMAGFKRFCELMDTAPDIRDAPGAIEVRQLRGDIVLSQVTFGYEGHSKVLKQVNLEVKAGETIALVGPSGAGKSTICSLIPRFYEVDEGAITIDGIDIRKMTQSSLRSQIGIVQQDVFLFNGTIRDNIGYGRLGASERDIREAARRAHLEAFLDSLPDGLDTVIGERGLKLSGGQRQRLAIARMFLKNPPILILDEATSALDTETEQIIQQSLEELSRNRTTLVIAHRLATIRHADRIVVVTEDGIAEQGRHEELLRQGGVYARLHEAQFGTITA</sequence>
<evidence type="ECO:0000256" key="1">
    <source>
        <dbReference type="ARBA" id="ARBA00004651"/>
    </source>
</evidence>
<gene>
    <name evidence="10" type="ORF">ACFFK0_01445</name>
</gene>
<evidence type="ECO:0000256" key="7">
    <source>
        <dbReference type="SAM" id="Phobius"/>
    </source>
</evidence>
<feature type="transmembrane region" description="Helical" evidence="7">
    <location>
        <begin position="137"/>
        <end position="154"/>
    </location>
</feature>
<dbReference type="CDD" id="cd03251">
    <property type="entry name" value="ABCC_MsbA"/>
    <property type="match status" value="1"/>
</dbReference>
<dbReference type="EMBL" id="JBHLWN010000012">
    <property type="protein sequence ID" value="MFC0211121.1"/>
    <property type="molecule type" value="Genomic_DNA"/>
</dbReference>
<dbReference type="InterPro" id="IPR011527">
    <property type="entry name" value="ABC1_TM_dom"/>
</dbReference>
<keyword evidence="2 7" id="KW-0812">Transmembrane</keyword>
<dbReference type="PROSITE" id="PS50929">
    <property type="entry name" value="ABC_TM1F"/>
    <property type="match status" value="1"/>
</dbReference>
<feature type="transmembrane region" description="Helical" evidence="7">
    <location>
        <begin position="54"/>
        <end position="76"/>
    </location>
</feature>
<evidence type="ECO:0000256" key="6">
    <source>
        <dbReference type="ARBA" id="ARBA00023136"/>
    </source>
</evidence>
<keyword evidence="3" id="KW-0547">Nucleotide-binding</keyword>
<comment type="caution">
    <text evidence="10">The sequence shown here is derived from an EMBL/GenBank/DDBJ whole genome shotgun (WGS) entry which is preliminary data.</text>
</comment>
<dbReference type="InterPro" id="IPR017871">
    <property type="entry name" value="ABC_transporter-like_CS"/>
</dbReference>
<keyword evidence="5 7" id="KW-1133">Transmembrane helix</keyword>
<dbReference type="InterPro" id="IPR036640">
    <property type="entry name" value="ABC1_TM_sf"/>
</dbReference>
<dbReference type="RefSeq" id="WP_377467912.1">
    <property type="nucleotide sequence ID" value="NZ_JBHLWN010000012.1"/>
</dbReference>
<evidence type="ECO:0000256" key="5">
    <source>
        <dbReference type="ARBA" id="ARBA00022989"/>
    </source>
</evidence>
<comment type="subcellular location">
    <subcellularLocation>
        <location evidence="1">Cell membrane</location>
        <topology evidence="1">Multi-pass membrane protein</topology>
    </subcellularLocation>
</comment>
<feature type="domain" description="ABC transmembrane type-1" evidence="9">
    <location>
        <begin position="22"/>
        <end position="301"/>
    </location>
</feature>
<dbReference type="InterPro" id="IPR027417">
    <property type="entry name" value="P-loop_NTPase"/>
</dbReference>
<feature type="domain" description="ABC transporter" evidence="8">
    <location>
        <begin position="335"/>
        <end position="569"/>
    </location>
</feature>
<protein>
    <submittedName>
        <fullName evidence="10">ABC transporter ATP-binding protein</fullName>
    </submittedName>
</protein>
<dbReference type="Pfam" id="PF00664">
    <property type="entry name" value="ABC_membrane"/>
    <property type="match status" value="1"/>
</dbReference>
<dbReference type="PANTHER" id="PTHR43394">
    <property type="entry name" value="ATP-DEPENDENT PERMEASE MDL1, MITOCHONDRIAL"/>
    <property type="match status" value="1"/>
</dbReference>
<dbReference type="Proteomes" id="UP001589776">
    <property type="component" value="Unassembled WGS sequence"/>
</dbReference>
<organism evidence="10 11">
    <name type="scientific">Paenibacillus chartarius</name>
    <dbReference type="NCBI Taxonomy" id="747481"/>
    <lineage>
        <taxon>Bacteria</taxon>
        <taxon>Bacillati</taxon>
        <taxon>Bacillota</taxon>
        <taxon>Bacilli</taxon>
        <taxon>Bacillales</taxon>
        <taxon>Paenibacillaceae</taxon>
        <taxon>Paenibacillus</taxon>
    </lineage>
</organism>
<dbReference type="PROSITE" id="PS00211">
    <property type="entry name" value="ABC_TRANSPORTER_1"/>
    <property type="match status" value="1"/>
</dbReference>
<name>A0ABV6DEP9_9BACL</name>
<accession>A0ABV6DEP9</accession>
<dbReference type="PANTHER" id="PTHR43394:SF1">
    <property type="entry name" value="ATP-BINDING CASSETTE SUB-FAMILY B MEMBER 10, MITOCHONDRIAL"/>
    <property type="match status" value="1"/>
</dbReference>
<feature type="transmembrane region" description="Helical" evidence="7">
    <location>
        <begin position="160"/>
        <end position="177"/>
    </location>
</feature>
<dbReference type="Gene3D" id="3.40.50.300">
    <property type="entry name" value="P-loop containing nucleotide triphosphate hydrolases"/>
    <property type="match status" value="1"/>
</dbReference>
<dbReference type="PROSITE" id="PS50893">
    <property type="entry name" value="ABC_TRANSPORTER_2"/>
    <property type="match status" value="1"/>
</dbReference>
<dbReference type="SMART" id="SM00382">
    <property type="entry name" value="AAA"/>
    <property type="match status" value="1"/>
</dbReference>
<reference evidence="10 11" key="1">
    <citation type="submission" date="2024-09" db="EMBL/GenBank/DDBJ databases">
        <authorList>
            <person name="Sun Q."/>
            <person name="Mori K."/>
        </authorList>
    </citation>
    <scope>NUCLEOTIDE SEQUENCE [LARGE SCALE GENOMIC DNA]</scope>
    <source>
        <strain evidence="10 11">CCM 7759</strain>
    </source>
</reference>
<feature type="transmembrane region" description="Helical" evidence="7">
    <location>
        <begin position="20"/>
        <end position="39"/>
    </location>
</feature>
<dbReference type="SUPFAM" id="SSF52540">
    <property type="entry name" value="P-loop containing nucleoside triphosphate hydrolases"/>
    <property type="match status" value="1"/>
</dbReference>
<keyword evidence="6 7" id="KW-0472">Membrane</keyword>
<evidence type="ECO:0000313" key="10">
    <source>
        <dbReference type="EMBL" id="MFC0211121.1"/>
    </source>
</evidence>